<protein>
    <submittedName>
        <fullName evidence="2">Uncharacterized protein</fullName>
    </submittedName>
</protein>
<evidence type="ECO:0000313" key="2">
    <source>
        <dbReference type="EMBL" id="KXZ55080.1"/>
    </source>
</evidence>
<accession>A0A150H0J0</accession>
<gene>
    <name evidence="2" type="ORF">GPECTOR_3g236</name>
</gene>
<sequence>MHSVIRALARVLYREAAVELLRLWTPSAGDSGGSGGEGGYGGTGGSGAVDGRAGGTGSSRGGGGGSGPDRGGTGERFGGGQLRVRWRATGHPWLPWSEEQRIEVIATYRFDPRGLIFAHELTTVIPPEPPLLLWPLLAVVRMLGRVPANAARDGGGGRPRMPMPGAGAGLVGGEGTGGGGGGGGGLAM</sequence>
<keyword evidence="3" id="KW-1185">Reference proteome</keyword>
<organism evidence="2 3">
    <name type="scientific">Gonium pectorale</name>
    <name type="common">Green alga</name>
    <dbReference type="NCBI Taxonomy" id="33097"/>
    <lineage>
        <taxon>Eukaryota</taxon>
        <taxon>Viridiplantae</taxon>
        <taxon>Chlorophyta</taxon>
        <taxon>core chlorophytes</taxon>
        <taxon>Chlorophyceae</taxon>
        <taxon>CS clade</taxon>
        <taxon>Chlamydomonadales</taxon>
        <taxon>Volvocaceae</taxon>
        <taxon>Gonium</taxon>
    </lineage>
</organism>
<dbReference type="Proteomes" id="UP000075714">
    <property type="component" value="Unassembled WGS sequence"/>
</dbReference>
<dbReference type="PANTHER" id="PTHR31094">
    <property type="entry name" value="RIKEN CDNA 2310061I04 GENE"/>
    <property type="match status" value="1"/>
</dbReference>
<dbReference type="AlphaFoldDB" id="A0A150H0J0"/>
<feature type="region of interest" description="Disordered" evidence="1">
    <location>
        <begin position="27"/>
        <end position="81"/>
    </location>
</feature>
<dbReference type="OrthoDB" id="44820at2759"/>
<dbReference type="EMBL" id="LSYV01000004">
    <property type="protein sequence ID" value="KXZ55080.1"/>
    <property type="molecule type" value="Genomic_DNA"/>
</dbReference>
<comment type="caution">
    <text evidence="2">The sequence shown here is derived from an EMBL/GenBank/DDBJ whole genome shotgun (WGS) entry which is preliminary data.</text>
</comment>
<dbReference type="InterPro" id="IPR018790">
    <property type="entry name" value="DUF2358"/>
</dbReference>
<evidence type="ECO:0000313" key="3">
    <source>
        <dbReference type="Proteomes" id="UP000075714"/>
    </source>
</evidence>
<proteinExistence type="predicted"/>
<name>A0A150H0J0_GONPE</name>
<reference evidence="3" key="1">
    <citation type="journal article" date="2016" name="Nat. Commun.">
        <title>The Gonium pectorale genome demonstrates co-option of cell cycle regulation during the evolution of multicellularity.</title>
        <authorList>
            <person name="Hanschen E.R."/>
            <person name="Marriage T.N."/>
            <person name="Ferris P.J."/>
            <person name="Hamaji T."/>
            <person name="Toyoda A."/>
            <person name="Fujiyama A."/>
            <person name="Neme R."/>
            <person name="Noguchi H."/>
            <person name="Minakuchi Y."/>
            <person name="Suzuki M."/>
            <person name="Kawai-Toyooka H."/>
            <person name="Smith D.R."/>
            <person name="Sparks H."/>
            <person name="Anderson J."/>
            <person name="Bakaric R."/>
            <person name="Luria V."/>
            <person name="Karger A."/>
            <person name="Kirschner M.W."/>
            <person name="Durand P.M."/>
            <person name="Michod R.E."/>
            <person name="Nozaki H."/>
            <person name="Olson B.J."/>
        </authorList>
    </citation>
    <scope>NUCLEOTIDE SEQUENCE [LARGE SCALE GENOMIC DNA]</scope>
    <source>
        <strain evidence="3">NIES-2863</strain>
    </source>
</reference>
<dbReference type="PANTHER" id="PTHR31094:SF2">
    <property type="entry name" value="RIKEN CDNA 2310061I04 GENE"/>
    <property type="match status" value="1"/>
</dbReference>
<feature type="compositionally biased region" description="Gly residues" evidence="1">
    <location>
        <begin position="30"/>
        <end position="81"/>
    </location>
</feature>
<evidence type="ECO:0000256" key="1">
    <source>
        <dbReference type="SAM" id="MobiDB-lite"/>
    </source>
</evidence>